<proteinExistence type="inferred from homology"/>
<feature type="binding site" evidence="10">
    <location>
        <begin position="116"/>
        <end position="122"/>
    </location>
    <ligand>
        <name>ATP</name>
        <dbReference type="ChEBI" id="CHEBI:30616"/>
    </ligand>
</feature>
<evidence type="ECO:0000259" key="12">
    <source>
        <dbReference type="Pfam" id="PF01225"/>
    </source>
</evidence>
<dbReference type="GO" id="GO:0047480">
    <property type="term" value="F:UDP-N-acetylmuramoyl-tripeptide-D-alanyl-D-alanine ligase activity"/>
    <property type="evidence" value="ECO:0007669"/>
    <property type="project" value="UniProtKB-UniRule"/>
</dbReference>
<sequence>MIDLRIDEIVEAVGGALVGTPDCGLLVVGGDVHTDSRKVVPGSIFFALPGELTDGHLFVQAAVDAGAALLVVEREQPVSVPQIVVADGLLALSSLARVVVSRVRSSGDLKVVAVTGSNGKTTTKNMLWAILADQGSTVAPLGSFNNEVGAPISMLGITESTRFLVVEMGADAIGDITKLVSIAKPDVGIVLTVGLAHVGKFGSPEVTQLAKSEMVRDLPPTSFAVLNADDGRVSRMAELTSAQLCWFGLDASADVRAIDVDTTVDGTSFTLLVDGYSHSVQLRILGEHHVTNALAAIAATRALGIDVAAAVRALETMTRAERWRMEVMENPDGVVIINDAYNASPDSMAAALKTLAQVTGPERRSFAVLGEMAELGDYANEEHDRMGRLAVRLNVKQLVVVGHNARHIHNAAGLEGSWDGESILVDTVDEAYDVLHGRLRKGDVVLVKSSNSAGLRFLGDRLAGITT</sequence>
<dbReference type="SUPFAM" id="SSF53623">
    <property type="entry name" value="MurD-like peptide ligases, catalytic domain"/>
    <property type="match status" value="1"/>
</dbReference>
<evidence type="ECO:0000256" key="10">
    <source>
        <dbReference type="HAMAP-Rule" id="MF_02019"/>
    </source>
</evidence>
<dbReference type="EMBL" id="OCST01000004">
    <property type="protein sequence ID" value="SOE69242.1"/>
    <property type="molecule type" value="Genomic_DNA"/>
</dbReference>
<feature type="domain" description="Mur ligase central" evidence="14">
    <location>
        <begin position="114"/>
        <end position="299"/>
    </location>
</feature>
<reference evidence="15 16" key="1">
    <citation type="submission" date="2017-09" db="EMBL/GenBank/DDBJ databases">
        <authorList>
            <person name="Ehlers B."/>
            <person name="Leendertz F.H."/>
        </authorList>
    </citation>
    <scope>NUCLEOTIDE SEQUENCE [LARGE SCALE GENOMIC DNA]</scope>
    <source>
        <strain evidence="15 16">CGMCC 1.05381</strain>
    </source>
</reference>
<dbReference type="InterPro" id="IPR004101">
    <property type="entry name" value="Mur_ligase_C"/>
</dbReference>
<evidence type="ECO:0000313" key="15">
    <source>
        <dbReference type="EMBL" id="SOE69242.1"/>
    </source>
</evidence>
<evidence type="ECO:0000256" key="7">
    <source>
        <dbReference type="ARBA" id="ARBA00022984"/>
    </source>
</evidence>
<evidence type="ECO:0000256" key="6">
    <source>
        <dbReference type="ARBA" id="ARBA00022960"/>
    </source>
</evidence>
<dbReference type="Gene3D" id="3.40.1390.10">
    <property type="entry name" value="MurE/MurF, N-terminal domain"/>
    <property type="match status" value="1"/>
</dbReference>
<evidence type="ECO:0000256" key="11">
    <source>
        <dbReference type="RuleBase" id="RU004136"/>
    </source>
</evidence>
<evidence type="ECO:0000259" key="14">
    <source>
        <dbReference type="Pfam" id="PF08245"/>
    </source>
</evidence>
<dbReference type="RefSeq" id="WP_097061044.1">
    <property type="nucleotide sequence ID" value="NZ_BMLC01000005.1"/>
</dbReference>
<dbReference type="InterPro" id="IPR051046">
    <property type="entry name" value="MurCDEF_CellWall_CoF430Synth"/>
</dbReference>
<dbReference type="GO" id="GO:0005524">
    <property type="term" value="F:ATP binding"/>
    <property type="evidence" value="ECO:0007669"/>
    <property type="project" value="UniProtKB-UniRule"/>
</dbReference>
<organism evidence="15 16">
    <name type="scientific">Salinibacterium xinjiangense</name>
    <dbReference type="NCBI Taxonomy" id="386302"/>
    <lineage>
        <taxon>Bacteria</taxon>
        <taxon>Bacillati</taxon>
        <taxon>Actinomycetota</taxon>
        <taxon>Actinomycetes</taxon>
        <taxon>Micrococcales</taxon>
        <taxon>Microbacteriaceae</taxon>
        <taxon>Salinibacterium</taxon>
    </lineage>
</organism>
<keyword evidence="3 10" id="KW-0132">Cell division</keyword>
<dbReference type="GO" id="GO:0008766">
    <property type="term" value="F:UDP-N-acetylmuramoylalanyl-D-glutamyl-2,6-diaminopimelate-D-alanyl-D-alanine ligase activity"/>
    <property type="evidence" value="ECO:0007669"/>
    <property type="project" value="RHEA"/>
</dbReference>
<keyword evidence="4 10" id="KW-0547">Nucleotide-binding</keyword>
<dbReference type="NCBIfam" id="TIGR01143">
    <property type="entry name" value="murF"/>
    <property type="match status" value="1"/>
</dbReference>
<dbReference type="SUPFAM" id="SSF63418">
    <property type="entry name" value="MurE/MurF N-terminal domain"/>
    <property type="match status" value="1"/>
</dbReference>
<keyword evidence="7 10" id="KW-0573">Peptidoglycan synthesis</keyword>
<dbReference type="EC" id="6.3.2.10" evidence="10 11"/>
<evidence type="ECO:0000256" key="9">
    <source>
        <dbReference type="ARBA" id="ARBA00023316"/>
    </source>
</evidence>
<dbReference type="GO" id="GO:0051301">
    <property type="term" value="P:cell division"/>
    <property type="evidence" value="ECO:0007669"/>
    <property type="project" value="UniProtKB-KW"/>
</dbReference>
<keyword evidence="1 10" id="KW-0963">Cytoplasm</keyword>
<evidence type="ECO:0000259" key="13">
    <source>
        <dbReference type="Pfam" id="PF02875"/>
    </source>
</evidence>
<dbReference type="InterPro" id="IPR005863">
    <property type="entry name" value="UDP-N-AcMur_synth"/>
</dbReference>
<keyword evidence="5 10" id="KW-0067">ATP-binding</keyword>
<comment type="subcellular location">
    <subcellularLocation>
        <location evidence="10 11">Cytoplasm</location>
    </subcellularLocation>
</comment>
<evidence type="ECO:0000256" key="8">
    <source>
        <dbReference type="ARBA" id="ARBA00023306"/>
    </source>
</evidence>
<dbReference type="Pfam" id="PF01225">
    <property type="entry name" value="Mur_ligase"/>
    <property type="match status" value="1"/>
</dbReference>
<dbReference type="InterPro" id="IPR035911">
    <property type="entry name" value="MurE/MurF_N"/>
</dbReference>
<comment type="catalytic activity">
    <reaction evidence="10 11">
        <text>D-alanyl-D-alanine + UDP-N-acetyl-alpha-D-muramoyl-L-alanyl-gamma-D-glutamyl-meso-2,6-diaminopimelate + ATP = UDP-N-acetyl-alpha-D-muramoyl-L-alanyl-gamma-D-glutamyl-meso-2,6-diaminopimeloyl-D-alanyl-D-alanine + ADP + phosphate + H(+)</text>
        <dbReference type="Rhea" id="RHEA:28374"/>
        <dbReference type="ChEBI" id="CHEBI:15378"/>
        <dbReference type="ChEBI" id="CHEBI:30616"/>
        <dbReference type="ChEBI" id="CHEBI:43474"/>
        <dbReference type="ChEBI" id="CHEBI:57822"/>
        <dbReference type="ChEBI" id="CHEBI:61386"/>
        <dbReference type="ChEBI" id="CHEBI:83905"/>
        <dbReference type="ChEBI" id="CHEBI:456216"/>
        <dbReference type="EC" id="6.3.2.10"/>
    </reaction>
</comment>
<feature type="domain" description="Mur ligase C-terminal" evidence="13">
    <location>
        <begin position="324"/>
        <end position="450"/>
    </location>
</feature>
<evidence type="ECO:0000256" key="3">
    <source>
        <dbReference type="ARBA" id="ARBA00022618"/>
    </source>
</evidence>
<dbReference type="Gene3D" id="3.40.1190.10">
    <property type="entry name" value="Mur-like, catalytic domain"/>
    <property type="match status" value="1"/>
</dbReference>
<dbReference type="GO" id="GO:0009252">
    <property type="term" value="P:peptidoglycan biosynthetic process"/>
    <property type="evidence" value="ECO:0007669"/>
    <property type="project" value="UniProtKB-UniRule"/>
</dbReference>
<evidence type="ECO:0000256" key="4">
    <source>
        <dbReference type="ARBA" id="ARBA00022741"/>
    </source>
</evidence>
<dbReference type="InterPro" id="IPR036565">
    <property type="entry name" value="Mur-like_cat_sf"/>
</dbReference>
<dbReference type="InterPro" id="IPR036615">
    <property type="entry name" value="Mur_ligase_C_dom_sf"/>
</dbReference>
<dbReference type="HAMAP" id="MF_02019">
    <property type="entry name" value="MurF"/>
    <property type="match status" value="1"/>
</dbReference>
<protein>
    <recommendedName>
        <fullName evidence="10 11">UDP-N-acetylmuramoyl-tripeptide--D-alanyl-D-alanine ligase</fullName>
        <ecNumber evidence="10 11">6.3.2.10</ecNumber>
    </recommendedName>
    <alternativeName>
        <fullName evidence="10">D-alanyl-D-alanine-adding enzyme</fullName>
    </alternativeName>
</protein>
<dbReference type="InterPro" id="IPR013221">
    <property type="entry name" value="Mur_ligase_cen"/>
</dbReference>
<dbReference type="Pfam" id="PF08245">
    <property type="entry name" value="Mur_ligase_M"/>
    <property type="match status" value="1"/>
</dbReference>
<keyword evidence="6 10" id="KW-0133">Cell shape</keyword>
<evidence type="ECO:0000256" key="5">
    <source>
        <dbReference type="ARBA" id="ARBA00022840"/>
    </source>
</evidence>
<name>A0A2C8ZUB5_9MICO</name>
<gene>
    <name evidence="10" type="primary">murF</name>
    <name evidence="15" type="ORF">SAMN06296378_1934</name>
</gene>
<dbReference type="PANTHER" id="PTHR43024">
    <property type="entry name" value="UDP-N-ACETYLMURAMOYL-TRIPEPTIDE--D-ALANYL-D-ALANINE LIGASE"/>
    <property type="match status" value="1"/>
</dbReference>
<dbReference type="OrthoDB" id="9800958at2"/>
<keyword evidence="2 10" id="KW-0436">Ligase</keyword>
<dbReference type="SUPFAM" id="SSF53244">
    <property type="entry name" value="MurD-like peptide ligases, peptide-binding domain"/>
    <property type="match status" value="1"/>
</dbReference>
<keyword evidence="8 10" id="KW-0131">Cell cycle</keyword>
<evidence type="ECO:0000256" key="2">
    <source>
        <dbReference type="ARBA" id="ARBA00022598"/>
    </source>
</evidence>
<feature type="domain" description="Mur ligase N-terminal catalytic" evidence="12">
    <location>
        <begin position="32"/>
        <end position="84"/>
    </location>
</feature>
<dbReference type="GO" id="GO:0071555">
    <property type="term" value="P:cell wall organization"/>
    <property type="evidence" value="ECO:0007669"/>
    <property type="project" value="UniProtKB-KW"/>
</dbReference>
<comment type="function">
    <text evidence="10 11">Involved in cell wall formation. Catalyzes the final step in the synthesis of UDP-N-acetylmuramoyl-pentapeptide, the precursor of murein.</text>
</comment>
<comment type="similarity">
    <text evidence="10">Belongs to the MurCDEF family. MurF subfamily.</text>
</comment>
<dbReference type="InterPro" id="IPR000713">
    <property type="entry name" value="Mur_ligase_N"/>
</dbReference>
<dbReference type="GO" id="GO:0008360">
    <property type="term" value="P:regulation of cell shape"/>
    <property type="evidence" value="ECO:0007669"/>
    <property type="project" value="UniProtKB-KW"/>
</dbReference>
<keyword evidence="9 10" id="KW-0961">Cell wall biogenesis/degradation</keyword>
<dbReference type="AlphaFoldDB" id="A0A2C8ZUB5"/>
<accession>A0A2C8ZUB5</accession>
<dbReference type="GO" id="GO:0005737">
    <property type="term" value="C:cytoplasm"/>
    <property type="evidence" value="ECO:0007669"/>
    <property type="project" value="UniProtKB-SubCell"/>
</dbReference>
<evidence type="ECO:0000313" key="16">
    <source>
        <dbReference type="Proteomes" id="UP000219440"/>
    </source>
</evidence>
<dbReference type="PANTHER" id="PTHR43024:SF1">
    <property type="entry name" value="UDP-N-ACETYLMURAMOYL-TRIPEPTIDE--D-ALANYL-D-ALANINE LIGASE"/>
    <property type="match status" value="1"/>
</dbReference>
<comment type="pathway">
    <text evidence="10 11">Cell wall biogenesis; peptidoglycan biosynthesis.</text>
</comment>
<dbReference type="UniPathway" id="UPA00219"/>
<dbReference type="Gene3D" id="3.90.190.20">
    <property type="entry name" value="Mur ligase, C-terminal domain"/>
    <property type="match status" value="1"/>
</dbReference>
<dbReference type="Proteomes" id="UP000219440">
    <property type="component" value="Unassembled WGS sequence"/>
</dbReference>
<keyword evidence="16" id="KW-1185">Reference proteome</keyword>
<dbReference type="Pfam" id="PF02875">
    <property type="entry name" value="Mur_ligase_C"/>
    <property type="match status" value="1"/>
</dbReference>
<evidence type="ECO:0000256" key="1">
    <source>
        <dbReference type="ARBA" id="ARBA00022490"/>
    </source>
</evidence>